<dbReference type="PANTHER" id="PTHR13195">
    <property type="entry name" value="PSEUDOURIDINE SYNTHASE-RELATED"/>
    <property type="match status" value="1"/>
</dbReference>
<evidence type="ECO:0000313" key="4">
    <source>
        <dbReference type="Proteomes" id="UP000499080"/>
    </source>
</evidence>
<dbReference type="GO" id="GO:0001522">
    <property type="term" value="P:pseudouridine synthesis"/>
    <property type="evidence" value="ECO:0007669"/>
    <property type="project" value="InterPro"/>
</dbReference>
<comment type="similarity">
    <text evidence="1">Belongs to the pseudouridine synthase TruB family.</text>
</comment>
<feature type="domain" description="Pseudouridine synthase II N-terminal" evidence="2">
    <location>
        <begin position="2"/>
        <end position="127"/>
    </location>
</feature>
<proteinExistence type="inferred from homology"/>
<dbReference type="InterPro" id="IPR020103">
    <property type="entry name" value="PsdUridine_synth_cat_dom_sf"/>
</dbReference>
<gene>
    <name evidence="3" type="primary">TRUB2</name>
    <name evidence="3" type="ORF">AVEN_56120_1</name>
</gene>
<evidence type="ECO:0000259" key="2">
    <source>
        <dbReference type="Pfam" id="PF01509"/>
    </source>
</evidence>
<dbReference type="SUPFAM" id="SSF55120">
    <property type="entry name" value="Pseudouridine synthase"/>
    <property type="match status" value="1"/>
</dbReference>
<dbReference type="Proteomes" id="UP000499080">
    <property type="component" value="Unassembled WGS sequence"/>
</dbReference>
<dbReference type="InterPro" id="IPR002501">
    <property type="entry name" value="PsdUridine_synth_N"/>
</dbReference>
<dbReference type="GO" id="GO:0009982">
    <property type="term" value="F:pseudouridine synthase activity"/>
    <property type="evidence" value="ECO:0007669"/>
    <property type="project" value="InterPro"/>
</dbReference>
<dbReference type="Pfam" id="PF01509">
    <property type="entry name" value="TruB_N"/>
    <property type="match status" value="1"/>
</dbReference>
<sequence>MGINDGCKHILTLESSNFLRKYEVKGKFGCASDTFMVDGKIKGRSTFSHIKQGALDTLLASIQSCSQALSFKYSGVDIHSQVAYELASKGVVRPFGKTDPIVYGIKCVDFSLPEFTLEIQCINETEIFLAELIHEIGIYMKSLAVCVQIRRTQFGYFGLDHALLRKHWTLEHVLNNITLCKRTLGEDCYVPSSAHLQAFKVSRLREAVKEMQDEAREDVL</sequence>
<organism evidence="3 4">
    <name type="scientific">Araneus ventricosus</name>
    <name type="common">Orbweaver spider</name>
    <name type="synonym">Epeira ventricosa</name>
    <dbReference type="NCBI Taxonomy" id="182803"/>
    <lineage>
        <taxon>Eukaryota</taxon>
        <taxon>Metazoa</taxon>
        <taxon>Ecdysozoa</taxon>
        <taxon>Arthropoda</taxon>
        <taxon>Chelicerata</taxon>
        <taxon>Arachnida</taxon>
        <taxon>Araneae</taxon>
        <taxon>Araneomorphae</taxon>
        <taxon>Entelegynae</taxon>
        <taxon>Araneoidea</taxon>
        <taxon>Araneidae</taxon>
        <taxon>Araneus</taxon>
    </lineage>
</organism>
<reference evidence="3 4" key="1">
    <citation type="journal article" date="2019" name="Sci. Rep.">
        <title>Orb-weaving spider Araneus ventricosus genome elucidates the spidroin gene catalogue.</title>
        <authorList>
            <person name="Kono N."/>
            <person name="Nakamura H."/>
            <person name="Ohtoshi R."/>
            <person name="Moran D.A.P."/>
            <person name="Shinohara A."/>
            <person name="Yoshida Y."/>
            <person name="Fujiwara M."/>
            <person name="Mori M."/>
            <person name="Tomita M."/>
            <person name="Arakawa K."/>
        </authorList>
    </citation>
    <scope>NUCLEOTIDE SEQUENCE [LARGE SCALE GENOMIC DNA]</scope>
</reference>
<accession>A0A4Y2GUF0</accession>
<dbReference type="AlphaFoldDB" id="A0A4Y2GUF0"/>
<dbReference type="InterPro" id="IPR039048">
    <property type="entry name" value="Trub2"/>
</dbReference>
<dbReference type="GO" id="GO:0003723">
    <property type="term" value="F:RNA binding"/>
    <property type="evidence" value="ECO:0007669"/>
    <property type="project" value="InterPro"/>
</dbReference>
<dbReference type="EMBL" id="BGPR01001545">
    <property type="protein sequence ID" value="GBM56435.1"/>
    <property type="molecule type" value="Genomic_DNA"/>
</dbReference>
<dbReference type="OrthoDB" id="9995526at2759"/>
<comment type="caution">
    <text evidence="3">The sequence shown here is derived from an EMBL/GenBank/DDBJ whole genome shotgun (WGS) entry which is preliminary data.</text>
</comment>
<evidence type="ECO:0000256" key="1">
    <source>
        <dbReference type="ARBA" id="ARBA00008999"/>
    </source>
</evidence>
<dbReference type="PANTHER" id="PTHR13195:SF0">
    <property type="entry name" value="PSEUDOURIDYLATE SYNTHASE TRUB2, MITOCHONDRIAL"/>
    <property type="match status" value="1"/>
</dbReference>
<evidence type="ECO:0000313" key="3">
    <source>
        <dbReference type="EMBL" id="GBM56435.1"/>
    </source>
</evidence>
<protein>
    <submittedName>
        <fullName evidence="3">Mitochondrial mRNA pseudouridine synthase TRUB2</fullName>
    </submittedName>
</protein>
<dbReference type="Gene3D" id="3.30.2350.10">
    <property type="entry name" value="Pseudouridine synthase"/>
    <property type="match status" value="1"/>
</dbReference>
<keyword evidence="4" id="KW-1185">Reference proteome</keyword>
<dbReference type="GO" id="GO:0006396">
    <property type="term" value="P:RNA processing"/>
    <property type="evidence" value="ECO:0007669"/>
    <property type="project" value="InterPro"/>
</dbReference>
<name>A0A4Y2GUF0_ARAVE</name>